<dbReference type="SUPFAM" id="SSF46934">
    <property type="entry name" value="UBA-like"/>
    <property type="match status" value="1"/>
</dbReference>
<dbReference type="InterPro" id="IPR009060">
    <property type="entry name" value="UBA-like_sf"/>
</dbReference>
<keyword evidence="2" id="KW-1185">Reference proteome</keyword>
<evidence type="ECO:0000313" key="1">
    <source>
        <dbReference type="EMBL" id="CAI5709737.1"/>
    </source>
</evidence>
<dbReference type="EMBL" id="CANTFL010000037">
    <property type="protein sequence ID" value="CAI5709737.1"/>
    <property type="molecule type" value="Genomic_DNA"/>
</dbReference>
<comment type="caution">
    <text evidence="1">The sequence shown here is derived from an EMBL/GenBank/DDBJ whole genome shotgun (WGS) entry which is preliminary data.</text>
</comment>
<accession>A0AAV0SYP4</accession>
<proteinExistence type="predicted"/>
<name>A0AAV0SYP4_HYABA</name>
<dbReference type="Gene3D" id="1.10.8.10">
    <property type="entry name" value="DNA helicase RuvA subunit, C-terminal domain"/>
    <property type="match status" value="1"/>
</dbReference>
<organism evidence="1 2">
    <name type="scientific">Hyaloperonospora brassicae</name>
    <name type="common">Brassica downy mildew</name>
    <name type="synonym">Peronospora brassicae</name>
    <dbReference type="NCBI Taxonomy" id="162125"/>
    <lineage>
        <taxon>Eukaryota</taxon>
        <taxon>Sar</taxon>
        <taxon>Stramenopiles</taxon>
        <taxon>Oomycota</taxon>
        <taxon>Peronosporomycetes</taxon>
        <taxon>Peronosporales</taxon>
        <taxon>Peronosporaceae</taxon>
        <taxon>Hyaloperonospora</taxon>
    </lineage>
</organism>
<sequence>MDPEELTPVCTGCAEAICAGNASAAVVPSESEGSNVATPGVAETESNESLRWSDQLQILASMKFANETRSLALLTQHEGDMEAVITDLLS</sequence>
<evidence type="ECO:0008006" key="3">
    <source>
        <dbReference type="Google" id="ProtNLM"/>
    </source>
</evidence>
<reference evidence="1" key="1">
    <citation type="submission" date="2022-12" db="EMBL/GenBank/DDBJ databases">
        <authorList>
            <person name="Webb A."/>
        </authorList>
    </citation>
    <scope>NUCLEOTIDE SEQUENCE</scope>
    <source>
        <strain evidence="1">Hp1</strain>
    </source>
</reference>
<dbReference type="Proteomes" id="UP001162031">
    <property type="component" value="Unassembled WGS sequence"/>
</dbReference>
<gene>
    <name evidence="1" type="ORF">HBR001_LOCUS335</name>
</gene>
<dbReference type="AlphaFoldDB" id="A0AAV0SYP4"/>
<evidence type="ECO:0000313" key="2">
    <source>
        <dbReference type="Proteomes" id="UP001162031"/>
    </source>
</evidence>
<protein>
    <recommendedName>
        <fullName evidence="3">Nascent polypeptide-associated complex subunit alpha-like UBA domain-containing protein</fullName>
    </recommendedName>
</protein>